<name>A0ABQ7HGK9_GEOSE</name>
<feature type="transmembrane region" description="Helical" evidence="1">
    <location>
        <begin position="12"/>
        <end position="31"/>
    </location>
</feature>
<dbReference type="Proteomes" id="UP000773850">
    <property type="component" value="Unassembled WGS sequence"/>
</dbReference>
<gene>
    <name evidence="2" type="ORF">GS8_1493</name>
</gene>
<proteinExistence type="predicted"/>
<dbReference type="EMBL" id="LUCS01000023">
    <property type="protein sequence ID" value="KAF6511298.1"/>
    <property type="molecule type" value="Genomic_DNA"/>
</dbReference>
<keyword evidence="3" id="KW-1185">Reference proteome</keyword>
<keyword evidence="1" id="KW-0812">Transmembrane</keyword>
<keyword evidence="1" id="KW-0472">Membrane</keyword>
<evidence type="ECO:0000256" key="1">
    <source>
        <dbReference type="SAM" id="Phobius"/>
    </source>
</evidence>
<comment type="caution">
    <text evidence="2">The sequence shown here is derived from an EMBL/GenBank/DDBJ whole genome shotgun (WGS) entry which is preliminary data.</text>
</comment>
<evidence type="ECO:0000313" key="3">
    <source>
        <dbReference type="Proteomes" id="UP000773850"/>
    </source>
</evidence>
<reference evidence="2 3" key="1">
    <citation type="submission" date="2016-03" db="EMBL/GenBank/DDBJ databases">
        <title>Spore heat resistance.</title>
        <authorList>
            <person name="Boekhorst J."/>
            <person name="Berendsen E.M."/>
            <person name="Wells-Bennik M.H."/>
            <person name="Kuipers O.P."/>
        </authorList>
    </citation>
    <scope>NUCLEOTIDE SEQUENCE [LARGE SCALE GENOMIC DNA]</scope>
    <source>
        <strain evidence="2 3">GS8</strain>
    </source>
</reference>
<organism evidence="2 3">
    <name type="scientific">Geobacillus stearothermophilus</name>
    <name type="common">Bacillus stearothermophilus</name>
    <dbReference type="NCBI Taxonomy" id="1422"/>
    <lineage>
        <taxon>Bacteria</taxon>
        <taxon>Bacillati</taxon>
        <taxon>Bacillota</taxon>
        <taxon>Bacilli</taxon>
        <taxon>Bacillales</taxon>
        <taxon>Anoxybacillaceae</taxon>
        <taxon>Geobacillus</taxon>
    </lineage>
</organism>
<accession>A0ABQ7HGK9</accession>
<sequence length="37" mass="4394">MVFKVKKNKNYISVFLLLSMNIFLQYPSFYVPCGTFL</sequence>
<evidence type="ECO:0000313" key="2">
    <source>
        <dbReference type="EMBL" id="KAF6511298.1"/>
    </source>
</evidence>
<protein>
    <submittedName>
        <fullName evidence="2">Uncharacterized protein</fullName>
    </submittedName>
</protein>
<keyword evidence="1" id="KW-1133">Transmembrane helix</keyword>